<evidence type="ECO:0000313" key="8">
    <source>
        <dbReference type="Proteomes" id="UP001589627"/>
    </source>
</evidence>
<organism evidence="7 8">
    <name type="scientific">Actinoallomurus acaciae</name>
    <dbReference type="NCBI Taxonomy" id="502577"/>
    <lineage>
        <taxon>Bacteria</taxon>
        <taxon>Bacillati</taxon>
        <taxon>Actinomycetota</taxon>
        <taxon>Actinomycetes</taxon>
        <taxon>Streptosporangiales</taxon>
        <taxon>Thermomonosporaceae</taxon>
        <taxon>Actinoallomurus</taxon>
    </lineage>
</organism>
<dbReference type="PROSITE" id="PS51257">
    <property type="entry name" value="PROKAR_LIPOPROTEIN"/>
    <property type="match status" value="1"/>
</dbReference>
<comment type="caution">
    <text evidence="7">The sequence shown here is derived from an EMBL/GenBank/DDBJ whole genome shotgun (WGS) entry which is preliminary data.</text>
</comment>
<dbReference type="Pfam" id="PF00561">
    <property type="entry name" value="Abhydrolase_1"/>
    <property type="match status" value="1"/>
</dbReference>
<dbReference type="GO" id="GO:0016787">
    <property type="term" value="F:hydrolase activity"/>
    <property type="evidence" value="ECO:0007669"/>
    <property type="project" value="UniProtKB-KW"/>
</dbReference>
<feature type="domain" description="AB hydrolase-1" evidence="5">
    <location>
        <begin position="98"/>
        <end position="295"/>
    </location>
</feature>
<dbReference type="PANTHER" id="PTHR43248:SF29">
    <property type="entry name" value="TRIPEPTIDYL AMINOPEPTIDASE"/>
    <property type="match status" value="1"/>
</dbReference>
<evidence type="ECO:0000256" key="2">
    <source>
        <dbReference type="ARBA" id="ARBA00022729"/>
    </source>
</evidence>
<evidence type="ECO:0000259" key="5">
    <source>
        <dbReference type="Pfam" id="PF00561"/>
    </source>
</evidence>
<dbReference type="InterPro" id="IPR013595">
    <property type="entry name" value="Pept_S33_TAP-like_C"/>
</dbReference>
<keyword evidence="3 7" id="KW-0378">Hydrolase</keyword>
<comment type="similarity">
    <text evidence="1">Belongs to the peptidase S33 family.</text>
</comment>
<reference evidence="7 8" key="1">
    <citation type="submission" date="2024-09" db="EMBL/GenBank/DDBJ databases">
        <authorList>
            <person name="Sun Q."/>
            <person name="Mori K."/>
        </authorList>
    </citation>
    <scope>NUCLEOTIDE SEQUENCE [LARGE SCALE GENOMIC DNA]</scope>
    <source>
        <strain evidence="7 8">TBRC 0563</strain>
    </source>
</reference>
<evidence type="ECO:0000256" key="1">
    <source>
        <dbReference type="ARBA" id="ARBA00010088"/>
    </source>
</evidence>
<dbReference type="Pfam" id="PF08386">
    <property type="entry name" value="Abhydrolase_4"/>
    <property type="match status" value="1"/>
</dbReference>
<dbReference type="Gene3D" id="3.40.50.1820">
    <property type="entry name" value="alpha/beta hydrolase"/>
    <property type="match status" value="1"/>
</dbReference>
<name>A0ABV5YS28_9ACTN</name>
<dbReference type="InterPro" id="IPR000073">
    <property type="entry name" value="AB_hydrolase_1"/>
</dbReference>
<evidence type="ECO:0000259" key="6">
    <source>
        <dbReference type="Pfam" id="PF08386"/>
    </source>
</evidence>
<feature type="domain" description="Peptidase S33 tripeptidyl aminopeptidase-like C-terminal" evidence="6">
    <location>
        <begin position="423"/>
        <end position="517"/>
    </location>
</feature>
<protein>
    <submittedName>
        <fullName evidence="7">Alpha/beta hydrolase</fullName>
    </submittedName>
</protein>
<dbReference type="SUPFAM" id="SSF53474">
    <property type="entry name" value="alpha/beta-Hydrolases"/>
    <property type="match status" value="1"/>
</dbReference>
<feature type="chain" id="PRO_5045415757" evidence="4">
    <location>
        <begin position="21"/>
        <end position="520"/>
    </location>
</feature>
<proteinExistence type="inferred from homology"/>
<gene>
    <name evidence="7" type="ORF">ACFFNX_37540</name>
</gene>
<keyword evidence="2 4" id="KW-0732">Signal</keyword>
<evidence type="ECO:0000256" key="3">
    <source>
        <dbReference type="ARBA" id="ARBA00022801"/>
    </source>
</evidence>
<keyword evidence="8" id="KW-1185">Reference proteome</keyword>
<feature type="signal peptide" evidence="4">
    <location>
        <begin position="1"/>
        <end position="20"/>
    </location>
</feature>
<accession>A0ABV5YS28</accession>
<dbReference type="InterPro" id="IPR051601">
    <property type="entry name" value="Serine_prot/Carboxylest_S33"/>
</dbReference>
<sequence length="520" mass="54672">MLRKIKTTVAIALCCTAAGAALTGCRGIAGADPNPSATGNSSIVWKACPAPPPGTKVDPRQKCGTLKVPLDYRHPGGRQITIAVSRVPAADPAKRRGVLLLNPGGPGGEGLNLPSAFGDMASKSVLAAYDRIGFDPRGVGHSSPVTCGFTAAESTPPYPYPAPDGSIAKNVSFARSAAARCAAESGGVLPFITTANTARDMDRIRKALGEKRVSYWGTSYGTYLGAAYSSLFPHRTDRIVLDSAIDPARIWYGVFQQQSEGIAVRFPDAARYAADHSDQVDFGNTPAAVTKTYRELAAQLDKRPASVPGTSTAMNGDMFRYVTTLLLFQDATLPPLAQVWRATADLAAGHATDQETGTLQQTLAMVSPSAATSPGVPGDNAIAAAYAVACDDVRWPGDINAYARNVAEDRKTYPLSAGSPANLWPCAFWHTAPVEHPVRISHHGRRNILILQNERDPAATLDSGRGMHKALGARSTLVTVDAGGHGVYGTQGPQACATKTADAFLVDGKIPAHDLHCPRP</sequence>
<evidence type="ECO:0000256" key="4">
    <source>
        <dbReference type="SAM" id="SignalP"/>
    </source>
</evidence>
<dbReference type="PANTHER" id="PTHR43248">
    <property type="entry name" value="2-SUCCINYL-6-HYDROXY-2,4-CYCLOHEXADIENE-1-CARBOXYLATE SYNTHASE"/>
    <property type="match status" value="1"/>
</dbReference>
<dbReference type="Proteomes" id="UP001589627">
    <property type="component" value="Unassembled WGS sequence"/>
</dbReference>
<evidence type="ECO:0000313" key="7">
    <source>
        <dbReference type="EMBL" id="MFB9837882.1"/>
    </source>
</evidence>
<dbReference type="EMBL" id="JBHLZP010000436">
    <property type="protein sequence ID" value="MFB9837882.1"/>
    <property type="molecule type" value="Genomic_DNA"/>
</dbReference>
<dbReference type="InterPro" id="IPR029058">
    <property type="entry name" value="AB_hydrolase_fold"/>
</dbReference>